<dbReference type="InterPro" id="IPR032675">
    <property type="entry name" value="LRR_dom_sf"/>
</dbReference>
<dbReference type="OrthoDB" id="3221235at2759"/>
<dbReference type="Gene3D" id="1.20.1280.50">
    <property type="match status" value="1"/>
</dbReference>
<dbReference type="Pfam" id="PF12937">
    <property type="entry name" value="F-box-like"/>
    <property type="match status" value="1"/>
</dbReference>
<dbReference type="Proteomes" id="UP000076798">
    <property type="component" value="Unassembled WGS sequence"/>
</dbReference>
<feature type="domain" description="F-box" evidence="1">
    <location>
        <begin position="94"/>
        <end position="161"/>
    </location>
</feature>
<dbReference type="AlphaFoldDB" id="A0A166D3I5"/>
<sequence>MTIDLDDSKLRVCDASVDQLFQALIRKLDDERARSLALYGTACTRSPDQVTREPAFLVGQPWSRLENFQTRVNQAIIRSSSTLRYLHNKNASIFRLPDEILAHIAFLCMSFAKCHQEYHIDMDWIPDSQRRVRKVLAISQVSSIWRRVCIDNPRLWKDIDLSWPFAAIDAFATRSRAMALSLGTHVLHRSDSIVYGEHCDKRVDFWIDFLTRNMHRVEKLDLIISVDELNIKKIWRKVGHLPAPQLRAFKLSAPMYKEQVPLANLFSDNAPHLRRLELAGVSYRQFTPKGFTSLLSLELVLNVGSHLAHLFVILENTPLLKKLSISLGGHRCARDTPMPLSSTSAQRSVLRLDSCHEVQLRSFPSDMMIEILSVVHFPVLETLCIVGGTRIVDQGVLARIASHVPQTIENLGPRVVELSFSFEDWLMSVTAYRDEFQKSRIFSFQDNIGTFSTEEKAEAIVSRITALTLIPNIKPQKLSFWFEEVEEDTEEGESTEEEVFAEEQLTKDMWKVVLATYPFVDGIHIRGTSALCHFIDALDDPDNLCPHLRTLEFQGSSVRRKRVNAMLRHRRARGLPIDQAMIYS</sequence>
<protein>
    <recommendedName>
        <fullName evidence="1">F-box domain-containing protein</fullName>
    </recommendedName>
</protein>
<name>A0A166D3I5_9AGAM</name>
<evidence type="ECO:0000259" key="1">
    <source>
        <dbReference type="Pfam" id="PF12937"/>
    </source>
</evidence>
<evidence type="ECO:0000313" key="3">
    <source>
        <dbReference type="Proteomes" id="UP000076798"/>
    </source>
</evidence>
<dbReference type="SUPFAM" id="SSF52047">
    <property type="entry name" value="RNI-like"/>
    <property type="match status" value="1"/>
</dbReference>
<gene>
    <name evidence="2" type="ORF">SISSUDRAFT_785723</name>
</gene>
<dbReference type="Gene3D" id="3.80.10.10">
    <property type="entry name" value="Ribonuclease Inhibitor"/>
    <property type="match status" value="1"/>
</dbReference>
<organism evidence="2 3">
    <name type="scientific">Sistotremastrum suecicum HHB10207 ss-3</name>
    <dbReference type="NCBI Taxonomy" id="1314776"/>
    <lineage>
        <taxon>Eukaryota</taxon>
        <taxon>Fungi</taxon>
        <taxon>Dikarya</taxon>
        <taxon>Basidiomycota</taxon>
        <taxon>Agaricomycotina</taxon>
        <taxon>Agaricomycetes</taxon>
        <taxon>Sistotremastrales</taxon>
        <taxon>Sistotremastraceae</taxon>
        <taxon>Sistotremastrum</taxon>
    </lineage>
</organism>
<dbReference type="InterPro" id="IPR001810">
    <property type="entry name" value="F-box_dom"/>
</dbReference>
<accession>A0A166D3I5</accession>
<keyword evidence="3" id="KW-1185">Reference proteome</keyword>
<dbReference type="EMBL" id="KV428070">
    <property type="protein sequence ID" value="KZT38093.1"/>
    <property type="molecule type" value="Genomic_DNA"/>
</dbReference>
<evidence type="ECO:0000313" key="2">
    <source>
        <dbReference type="EMBL" id="KZT38093.1"/>
    </source>
</evidence>
<proteinExistence type="predicted"/>
<reference evidence="2 3" key="1">
    <citation type="journal article" date="2016" name="Mol. Biol. Evol.">
        <title>Comparative Genomics of Early-Diverging Mushroom-Forming Fungi Provides Insights into the Origins of Lignocellulose Decay Capabilities.</title>
        <authorList>
            <person name="Nagy L.G."/>
            <person name="Riley R."/>
            <person name="Tritt A."/>
            <person name="Adam C."/>
            <person name="Daum C."/>
            <person name="Floudas D."/>
            <person name="Sun H."/>
            <person name="Yadav J.S."/>
            <person name="Pangilinan J."/>
            <person name="Larsson K.H."/>
            <person name="Matsuura K."/>
            <person name="Barry K."/>
            <person name="Labutti K."/>
            <person name="Kuo R."/>
            <person name="Ohm R.A."/>
            <person name="Bhattacharya S.S."/>
            <person name="Shirouzu T."/>
            <person name="Yoshinaga Y."/>
            <person name="Martin F.M."/>
            <person name="Grigoriev I.V."/>
            <person name="Hibbett D.S."/>
        </authorList>
    </citation>
    <scope>NUCLEOTIDE SEQUENCE [LARGE SCALE GENOMIC DNA]</scope>
    <source>
        <strain evidence="2 3">HHB10207 ss-3</strain>
    </source>
</reference>